<dbReference type="Pfam" id="PF04347">
    <property type="entry name" value="FliO"/>
    <property type="match status" value="1"/>
</dbReference>
<comment type="similarity">
    <text evidence="6 7">Belongs to the FliO/MopB family.</text>
</comment>
<dbReference type="GO" id="GO:0005886">
    <property type="term" value="C:plasma membrane"/>
    <property type="evidence" value="ECO:0007669"/>
    <property type="project" value="UniProtKB-SubCell"/>
</dbReference>
<keyword evidence="8" id="KW-0282">Flagellum</keyword>
<organism evidence="8 9">
    <name type="scientific">Aliidiomarina minuta</name>
    <dbReference type="NCBI Taxonomy" id="880057"/>
    <lineage>
        <taxon>Bacteria</taxon>
        <taxon>Pseudomonadati</taxon>
        <taxon>Pseudomonadota</taxon>
        <taxon>Gammaproteobacteria</taxon>
        <taxon>Alteromonadales</taxon>
        <taxon>Idiomarinaceae</taxon>
        <taxon>Aliidiomarina</taxon>
    </lineage>
</organism>
<evidence type="ECO:0000256" key="1">
    <source>
        <dbReference type="ARBA" id="ARBA00022475"/>
    </source>
</evidence>
<gene>
    <name evidence="8" type="primary">fliO</name>
    <name evidence="8" type="ORF">CWE09_11730</name>
</gene>
<keyword evidence="5 7" id="KW-0975">Bacterial flagellum</keyword>
<dbReference type="GO" id="GO:0009425">
    <property type="term" value="C:bacterial-type flagellum basal body"/>
    <property type="evidence" value="ECO:0007669"/>
    <property type="project" value="UniProtKB-SubCell"/>
</dbReference>
<evidence type="ECO:0000256" key="6">
    <source>
        <dbReference type="ARBA" id="ARBA00037937"/>
    </source>
</evidence>
<dbReference type="InterPro" id="IPR022781">
    <property type="entry name" value="Flagellar_biosynth_FliO"/>
</dbReference>
<comment type="subcellular location">
    <subcellularLocation>
        <location evidence="7">Cell membrane</location>
    </subcellularLocation>
    <subcellularLocation>
        <location evidence="7">Bacterial flagellum basal body</location>
    </subcellularLocation>
</comment>
<evidence type="ECO:0000256" key="5">
    <source>
        <dbReference type="ARBA" id="ARBA00023143"/>
    </source>
</evidence>
<evidence type="ECO:0000256" key="7">
    <source>
        <dbReference type="RuleBase" id="RU362064"/>
    </source>
</evidence>
<evidence type="ECO:0000313" key="9">
    <source>
        <dbReference type="Proteomes" id="UP000288293"/>
    </source>
</evidence>
<dbReference type="InterPro" id="IPR052205">
    <property type="entry name" value="FliO/MopB"/>
</dbReference>
<feature type="transmembrane region" description="Helical" evidence="7">
    <location>
        <begin position="12"/>
        <end position="33"/>
    </location>
</feature>
<keyword evidence="9" id="KW-1185">Reference proteome</keyword>
<evidence type="ECO:0000313" key="8">
    <source>
        <dbReference type="EMBL" id="RUO24514.1"/>
    </source>
</evidence>
<proteinExistence type="inferred from homology"/>
<dbReference type="RefSeq" id="WP_126804215.1">
    <property type="nucleotide sequence ID" value="NZ_PIPL01000002.1"/>
</dbReference>
<keyword evidence="1 7" id="KW-1003">Cell membrane</keyword>
<keyword evidence="8" id="KW-0966">Cell projection</keyword>
<comment type="caution">
    <text evidence="8">The sequence shown here is derived from an EMBL/GenBank/DDBJ whole genome shotgun (WGS) entry which is preliminary data.</text>
</comment>
<dbReference type="NCBIfam" id="TIGR03500">
    <property type="entry name" value="FliO_TIGR"/>
    <property type="match status" value="1"/>
</dbReference>
<keyword evidence="8" id="KW-0969">Cilium</keyword>
<dbReference type="EMBL" id="PIPL01000002">
    <property type="protein sequence ID" value="RUO24514.1"/>
    <property type="molecule type" value="Genomic_DNA"/>
</dbReference>
<dbReference type="GO" id="GO:0044781">
    <property type="term" value="P:bacterial-type flagellum organization"/>
    <property type="evidence" value="ECO:0007669"/>
    <property type="project" value="UniProtKB-UniRule"/>
</dbReference>
<evidence type="ECO:0000256" key="2">
    <source>
        <dbReference type="ARBA" id="ARBA00022692"/>
    </source>
</evidence>
<reference evidence="8 9" key="1">
    <citation type="journal article" date="2011" name="Front. Microbiol.">
        <title>Genomic signatures of strain selection and enhancement in Bacillus atrophaeus var. globigii, a historical biowarfare simulant.</title>
        <authorList>
            <person name="Gibbons H.S."/>
            <person name="Broomall S.M."/>
            <person name="McNew L.A."/>
            <person name="Daligault H."/>
            <person name="Chapman C."/>
            <person name="Bruce D."/>
            <person name="Karavis M."/>
            <person name="Krepps M."/>
            <person name="McGregor P.A."/>
            <person name="Hong C."/>
            <person name="Park K.H."/>
            <person name="Akmal A."/>
            <person name="Feldman A."/>
            <person name="Lin J.S."/>
            <person name="Chang W.E."/>
            <person name="Higgs B.W."/>
            <person name="Demirev P."/>
            <person name="Lindquist J."/>
            <person name="Liem A."/>
            <person name="Fochler E."/>
            <person name="Read T.D."/>
            <person name="Tapia R."/>
            <person name="Johnson S."/>
            <person name="Bishop-Lilly K.A."/>
            <person name="Detter C."/>
            <person name="Han C."/>
            <person name="Sozhamannan S."/>
            <person name="Rosenzweig C.N."/>
            <person name="Skowronski E.W."/>
        </authorList>
    </citation>
    <scope>NUCLEOTIDE SEQUENCE [LARGE SCALE GENOMIC DNA]</scope>
    <source>
        <strain evidence="8 9">MLST1</strain>
    </source>
</reference>
<name>A0A432W510_9GAMM</name>
<protein>
    <recommendedName>
        <fullName evidence="7">Flagellar protein</fullName>
    </recommendedName>
</protein>
<sequence>MEQTGALSWADAGSTLLMLLVVLVVIILLAGLVRKLNMRMPTYNSPVKILSSVALGPKERLVIVSIGEQKLLLGVTAHQIQLLQTLPDDFKVKDTDKSASSSFAQQVITAIRRDR</sequence>
<keyword evidence="2 7" id="KW-0812">Transmembrane</keyword>
<dbReference type="OrthoDB" id="6240969at2"/>
<evidence type="ECO:0000256" key="3">
    <source>
        <dbReference type="ARBA" id="ARBA00022989"/>
    </source>
</evidence>
<accession>A0A432W510</accession>
<dbReference type="AlphaFoldDB" id="A0A432W510"/>
<dbReference type="PANTHER" id="PTHR38766:SF1">
    <property type="entry name" value="FLAGELLAR PROTEIN FLIO"/>
    <property type="match status" value="1"/>
</dbReference>
<keyword evidence="4 7" id="KW-0472">Membrane</keyword>
<evidence type="ECO:0000256" key="4">
    <source>
        <dbReference type="ARBA" id="ARBA00023136"/>
    </source>
</evidence>
<dbReference type="Proteomes" id="UP000288293">
    <property type="component" value="Unassembled WGS sequence"/>
</dbReference>
<dbReference type="PANTHER" id="PTHR38766">
    <property type="entry name" value="FLAGELLAR PROTEIN FLIO"/>
    <property type="match status" value="1"/>
</dbReference>
<keyword evidence="3 7" id="KW-1133">Transmembrane helix</keyword>